<feature type="domain" description="Amidohydrolase-related" evidence="2">
    <location>
        <begin position="2"/>
        <end position="273"/>
    </location>
</feature>
<comment type="similarity">
    <text evidence="1">Belongs to the metallo-dependent hydrolases superfamily.</text>
</comment>
<keyword evidence="3" id="KW-0378">Hydrolase</keyword>
<dbReference type="EMBL" id="POUB01000147">
    <property type="protein sequence ID" value="PZF94092.1"/>
    <property type="molecule type" value="Genomic_DNA"/>
</dbReference>
<evidence type="ECO:0000259" key="2">
    <source>
        <dbReference type="Pfam" id="PF04909"/>
    </source>
</evidence>
<dbReference type="GO" id="GO:0016787">
    <property type="term" value="F:hydrolase activity"/>
    <property type="evidence" value="ECO:0007669"/>
    <property type="project" value="UniProtKB-KW"/>
</dbReference>
<comment type="caution">
    <text evidence="3">The sequence shown here is derived from an EMBL/GenBank/DDBJ whole genome shotgun (WGS) entry which is preliminary data.</text>
</comment>
<proteinExistence type="inferred from homology"/>
<sequence length="275" mass="29673">MVDAHHHLWDPTARTYPWLAGDALAPIRRPYTLDDLRVAAGDRIGATVLIQTVSSVAETEEFLATARASGGLVAGVVGWLDLTGPDVNGEIDRLRPGPLVGVRHQVEDEPDPDWLLRDDVTRGLTALGARGLAYDILVRAPQRPAALAAARRLDGVRFVVDHAGKPAIAAGEWEPWASWITAMARCEAVVCKLSGLITEAAWDDWDAARIRPYADHVLSAFGADRVLFGSDWPVCELAGRYADVLALIDELLAGCTATERAGVLGRTARRVYALS</sequence>
<keyword evidence="4" id="KW-1185">Reference proteome</keyword>
<dbReference type="InterPro" id="IPR052350">
    <property type="entry name" value="Metallo-dep_Lactonases"/>
</dbReference>
<evidence type="ECO:0000256" key="1">
    <source>
        <dbReference type="ARBA" id="ARBA00038310"/>
    </source>
</evidence>
<dbReference type="OrthoDB" id="5450317at2"/>
<dbReference type="Proteomes" id="UP000248749">
    <property type="component" value="Unassembled WGS sequence"/>
</dbReference>
<dbReference type="PANTHER" id="PTHR43569:SF2">
    <property type="entry name" value="AMIDOHYDROLASE-RELATED DOMAIN-CONTAINING PROTEIN"/>
    <property type="match status" value="1"/>
</dbReference>
<name>A0A2W2C660_9ACTN</name>
<dbReference type="InterPro" id="IPR032466">
    <property type="entry name" value="Metal_Hydrolase"/>
</dbReference>
<protein>
    <submittedName>
        <fullName evidence="3">Amidohydrolase</fullName>
    </submittedName>
</protein>
<dbReference type="Gene3D" id="3.20.20.140">
    <property type="entry name" value="Metal-dependent hydrolases"/>
    <property type="match status" value="1"/>
</dbReference>
<gene>
    <name evidence="3" type="ORF">C1I99_19760</name>
</gene>
<dbReference type="Pfam" id="PF04909">
    <property type="entry name" value="Amidohydro_2"/>
    <property type="match status" value="1"/>
</dbReference>
<dbReference type="PANTHER" id="PTHR43569">
    <property type="entry name" value="AMIDOHYDROLASE"/>
    <property type="match status" value="1"/>
</dbReference>
<dbReference type="InterPro" id="IPR006680">
    <property type="entry name" value="Amidohydro-rel"/>
</dbReference>
<accession>A0A2W2C660</accession>
<evidence type="ECO:0000313" key="4">
    <source>
        <dbReference type="Proteomes" id="UP000248749"/>
    </source>
</evidence>
<dbReference type="SUPFAM" id="SSF51556">
    <property type="entry name" value="Metallo-dependent hydrolases"/>
    <property type="match status" value="1"/>
</dbReference>
<reference evidence="3 4" key="1">
    <citation type="submission" date="2018-01" db="EMBL/GenBank/DDBJ databases">
        <title>Draft genome sequence of Salinispora sp. 13K206.</title>
        <authorList>
            <person name="Sahin N."/>
            <person name="Saygin H."/>
            <person name="Ay H."/>
        </authorList>
    </citation>
    <scope>NUCLEOTIDE SEQUENCE [LARGE SCALE GENOMIC DNA]</scope>
    <source>
        <strain evidence="3 4">13K206</strain>
    </source>
</reference>
<organism evidence="3 4">
    <name type="scientific">Micromonospora deserti</name>
    <dbReference type="NCBI Taxonomy" id="2070366"/>
    <lineage>
        <taxon>Bacteria</taxon>
        <taxon>Bacillati</taxon>
        <taxon>Actinomycetota</taxon>
        <taxon>Actinomycetes</taxon>
        <taxon>Micromonosporales</taxon>
        <taxon>Micromonosporaceae</taxon>
        <taxon>Micromonospora</taxon>
    </lineage>
</organism>
<dbReference type="AlphaFoldDB" id="A0A2W2C660"/>
<evidence type="ECO:0000313" key="3">
    <source>
        <dbReference type="EMBL" id="PZF94092.1"/>
    </source>
</evidence>